<dbReference type="InterPro" id="IPR036890">
    <property type="entry name" value="HATPase_C_sf"/>
</dbReference>
<evidence type="ECO:0000259" key="4">
    <source>
        <dbReference type="Pfam" id="PF02518"/>
    </source>
</evidence>
<reference evidence="5 6" key="1">
    <citation type="submission" date="2014-03" db="EMBL/GenBank/DDBJ databases">
        <title>Draft Genome Sequences of Four Burkholderia Strains.</title>
        <authorList>
            <person name="Liu X.Y."/>
            <person name="Li C.X."/>
            <person name="Xu J.H."/>
        </authorList>
    </citation>
    <scope>NUCLEOTIDE SEQUENCE [LARGE SCALE GENOMIC DNA]</scope>
    <source>
        <strain evidence="5 6">DSM 50014</strain>
    </source>
</reference>
<dbReference type="InterPro" id="IPR050482">
    <property type="entry name" value="Sensor_HK_TwoCompSys"/>
</dbReference>
<sequence>MARVHIEVNAEGDARFVTLFVEDDGCGMTAAARRKPGRLGLSGMRSRCEALGGSLRITASATGGTAVRARFPLTASHAAVSPIRPARFALNS</sequence>
<organism evidence="5 6">
    <name type="scientific">Caballeronia glathei</name>
    <dbReference type="NCBI Taxonomy" id="60547"/>
    <lineage>
        <taxon>Bacteria</taxon>
        <taxon>Pseudomonadati</taxon>
        <taxon>Pseudomonadota</taxon>
        <taxon>Betaproteobacteria</taxon>
        <taxon>Burkholderiales</taxon>
        <taxon>Burkholderiaceae</taxon>
        <taxon>Caballeronia</taxon>
    </lineage>
</organism>
<proteinExistence type="predicted"/>
<evidence type="ECO:0000256" key="2">
    <source>
        <dbReference type="ARBA" id="ARBA00022777"/>
    </source>
</evidence>
<protein>
    <recommendedName>
        <fullName evidence="4">Histidine kinase/HSP90-like ATPase domain-containing protein</fullName>
    </recommendedName>
</protein>
<dbReference type="PANTHER" id="PTHR24421">
    <property type="entry name" value="NITRATE/NITRITE SENSOR PROTEIN NARX-RELATED"/>
    <property type="match status" value="1"/>
</dbReference>
<name>A0A069PIZ7_9BURK</name>
<dbReference type="InterPro" id="IPR003594">
    <property type="entry name" value="HATPase_dom"/>
</dbReference>
<evidence type="ECO:0000313" key="6">
    <source>
        <dbReference type="Proteomes" id="UP000027466"/>
    </source>
</evidence>
<dbReference type="GO" id="GO:0016301">
    <property type="term" value="F:kinase activity"/>
    <property type="evidence" value="ECO:0007669"/>
    <property type="project" value="UniProtKB-KW"/>
</dbReference>
<dbReference type="CDD" id="cd16917">
    <property type="entry name" value="HATPase_UhpB-NarQ-NarX-like"/>
    <property type="match status" value="1"/>
</dbReference>
<evidence type="ECO:0000313" key="5">
    <source>
        <dbReference type="EMBL" id="KDR39904.1"/>
    </source>
</evidence>
<keyword evidence="1" id="KW-0808">Transferase</keyword>
<evidence type="ECO:0000256" key="1">
    <source>
        <dbReference type="ARBA" id="ARBA00022679"/>
    </source>
</evidence>
<dbReference type="STRING" id="60547.GCA_000751215_04935"/>
<dbReference type="PANTHER" id="PTHR24421:SF58">
    <property type="entry name" value="SIGNAL TRANSDUCTION HISTIDINE-PROTEIN KINASE_PHOSPHATASE UHPB"/>
    <property type="match status" value="1"/>
</dbReference>
<dbReference type="EMBL" id="JFHC01000050">
    <property type="protein sequence ID" value="KDR39904.1"/>
    <property type="molecule type" value="Genomic_DNA"/>
</dbReference>
<dbReference type="Proteomes" id="UP000027466">
    <property type="component" value="Unassembled WGS sequence"/>
</dbReference>
<comment type="caution">
    <text evidence="5">The sequence shown here is derived from an EMBL/GenBank/DDBJ whole genome shotgun (WGS) entry which is preliminary data.</text>
</comment>
<dbReference type="AlphaFoldDB" id="A0A069PIZ7"/>
<feature type="domain" description="Histidine kinase/HSP90-like ATPase" evidence="4">
    <location>
        <begin position="3"/>
        <end position="74"/>
    </location>
</feature>
<accession>A0A069PIZ7</accession>
<dbReference type="GO" id="GO:0000160">
    <property type="term" value="P:phosphorelay signal transduction system"/>
    <property type="evidence" value="ECO:0007669"/>
    <property type="project" value="UniProtKB-KW"/>
</dbReference>
<keyword evidence="6" id="KW-1185">Reference proteome</keyword>
<dbReference type="SUPFAM" id="SSF55874">
    <property type="entry name" value="ATPase domain of HSP90 chaperone/DNA topoisomerase II/histidine kinase"/>
    <property type="match status" value="1"/>
</dbReference>
<dbReference type="Gene3D" id="3.30.565.10">
    <property type="entry name" value="Histidine kinase-like ATPase, C-terminal domain"/>
    <property type="match status" value="1"/>
</dbReference>
<keyword evidence="2" id="KW-0418">Kinase</keyword>
<dbReference type="Pfam" id="PF02518">
    <property type="entry name" value="HATPase_c"/>
    <property type="match status" value="1"/>
</dbReference>
<keyword evidence="3" id="KW-0902">Two-component regulatory system</keyword>
<gene>
    <name evidence="5" type="ORF">BG61_29795</name>
</gene>
<evidence type="ECO:0000256" key="3">
    <source>
        <dbReference type="ARBA" id="ARBA00023012"/>
    </source>
</evidence>